<dbReference type="EMBL" id="AP017312">
    <property type="protein sequence ID" value="BAU27053.1"/>
    <property type="molecule type" value="Genomic_DNA"/>
</dbReference>
<comment type="similarity">
    <text evidence="1 2">Belongs to the anti-sigma-factor antagonist family.</text>
</comment>
<dbReference type="InterPro" id="IPR036513">
    <property type="entry name" value="STAS_dom_sf"/>
</dbReference>
<gene>
    <name evidence="3" type="ORF">CB4_01222</name>
</gene>
<dbReference type="Gene3D" id="3.30.750.24">
    <property type="entry name" value="STAS domain"/>
    <property type="match status" value="1"/>
</dbReference>
<name>A0A0U5B8H1_9BACL</name>
<proteinExistence type="inferred from homology"/>
<dbReference type="Proteomes" id="UP000217696">
    <property type="component" value="Chromosome"/>
</dbReference>
<dbReference type="PANTHER" id="PTHR33495">
    <property type="entry name" value="ANTI-SIGMA FACTOR ANTAGONIST TM_1081-RELATED-RELATED"/>
    <property type="match status" value="1"/>
</dbReference>
<dbReference type="InterPro" id="IPR002645">
    <property type="entry name" value="STAS_dom"/>
</dbReference>
<protein>
    <recommendedName>
        <fullName evidence="2">Anti-sigma factor antagonist</fullName>
    </recommendedName>
</protein>
<dbReference type="InterPro" id="IPR003658">
    <property type="entry name" value="Anti-sigma_ant"/>
</dbReference>
<sequence>MLVTDIRGFRVLTLEGEIDYSRSRAAAKTLFAAITADHTRYILDTTQLTGVDSTGLALLFSFCKKCHSQGFESRVVTGQTSWSRLLHFSKLDRVLHLYDTLDAALDDDIPVLSPSLSILDY</sequence>
<evidence type="ECO:0000313" key="3">
    <source>
        <dbReference type="EMBL" id="BAU27053.1"/>
    </source>
</evidence>
<organism evidence="3 4">
    <name type="scientific">Aneurinibacillus soli</name>
    <dbReference type="NCBI Taxonomy" id="1500254"/>
    <lineage>
        <taxon>Bacteria</taxon>
        <taxon>Bacillati</taxon>
        <taxon>Bacillota</taxon>
        <taxon>Bacilli</taxon>
        <taxon>Bacillales</taxon>
        <taxon>Paenibacillaceae</taxon>
        <taxon>Aneurinibacillus group</taxon>
        <taxon>Aneurinibacillus</taxon>
    </lineage>
</organism>
<dbReference type="RefSeq" id="WP_096464089.1">
    <property type="nucleotide sequence ID" value="NZ_AP017312.1"/>
</dbReference>
<dbReference type="PANTHER" id="PTHR33495:SF2">
    <property type="entry name" value="ANTI-SIGMA FACTOR ANTAGONIST TM_1081-RELATED"/>
    <property type="match status" value="1"/>
</dbReference>
<dbReference type="Pfam" id="PF01740">
    <property type="entry name" value="STAS"/>
    <property type="match status" value="1"/>
</dbReference>
<accession>A0A0U5B8H1</accession>
<dbReference type="GO" id="GO:0043856">
    <property type="term" value="F:anti-sigma factor antagonist activity"/>
    <property type="evidence" value="ECO:0007669"/>
    <property type="project" value="InterPro"/>
</dbReference>
<keyword evidence="4" id="KW-1185">Reference proteome</keyword>
<evidence type="ECO:0000256" key="1">
    <source>
        <dbReference type="ARBA" id="ARBA00009013"/>
    </source>
</evidence>
<dbReference type="AlphaFoldDB" id="A0A0U5B8H1"/>
<reference evidence="3 4" key="1">
    <citation type="submission" date="2015-12" db="EMBL/GenBank/DDBJ databases">
        <title>Genome sequence of Aneurinibacillus soli.</title>
        <authorList>
            <person name="Lee J.S."/>
            <person name="Lee K.C."/>
            <person name="Kim K.K."/>
            <person name="Lee B.W."/>
        </authorList>
    </citation>
    <scope>NUCLEOTIDE SEQUENCE [LARGE SCALE GENOMIC DNA]</scope>
    <source>
        <strain evidence="3 4">CB4</strain>
    </source>
</reference>
<dbReference type="SUPFAM" id="SSF52091">
    <property type="entry name" value="SpoIIaa-like"/>
    <property type="match status" value="1"/>
</dbReference>
<dbReference type="OrthoDB" id="9793697at2"/>
<evidence type="ECO:0000256" key="2">
    <source>
        <dbReference type="RuleBase" id="RU003749"/>
    </source>
</evidence>
<dbReference type="KEGG" id="asoc:CB4_01222"/>
<dbReference type="NCBIfam" id="TIGR00377">
    <property type="entry name" value="ant_ant_sig"/>
    <property type="match status" value="1"/>
</dbReference>
<dbReference type="CDD" id="cd07043">
    <property type="entry name" value="STAS_anti-anti-sigma_factors"/>
    <property type="match status" value="1"/>
</dbReference>
<dbReference type="PROSITE" id="PS50801">
    <property type="entry name" value="STAS"/>
    <property type="match status" value="1"/>
</dbReference>
<evidence type="ECO:0000313" key="4">
    <source>
        <dbReference type="Proteomes" id="UP000217696"/>
    </source>
</evidence>